<dbReference type="OrthoDB" id="5770719at2"/>
<comment type="caution">
    <text evidence="1">The sequence shown here is derived from an EMBL/GenBank/DDBJ whole genome shotgun (WGS) entry which is preliminary data.</text>
</comment>
<dbReference type="RefSeq" id="WP_008222678.1">
    <property type="nucleotide sequence ID" value="NZ_BAFK01000017.1"/>
</dbReference>
<evidence type="ECO:0000313" key="1">
    <source>
        <dbReference type="EMBL" id="GAB59774.1"/>
    </source>
</evidence>
<dbReference type="STRING" id="562729.RNAN_2786"/>
<protein>
    <recommendedName>
        <fullName evidence="3">tRNA 2-thiouridine synthesizing protein B</fullName>
    </recommendedName>
</protein>
<evidence type="ECO:0000313" key="2">
    <source>
        <dbReference type="Proteomes" id="UP000004374"/>
    </source>
</evidence>
<dbReference type="EMBL" id="BAFK01000017">
    <property type="protein sequence ID" value="GAB59774.1"/>
    <property type="molecule type" value="Genomic_DNA"/>
</dbReference>
<gene>
    <name evidence="1" type="ORF">RNAN_2786</name>
</gene>
<dbReference type="GO" id="GO:0005737">
    <property type="term" value="C:cytoplasm"/>
    <property type="evidence" value="ECO:0007669"/>
    <property type="project" value="InterPro"/>
</dbReference>
<dbReference type="AlphaFoldDB" id="I1E0E6"/>
<keyword evidence="2" id="KW-1185">Reference proteome</keyword>
<organism evidence="1 2">
    <name type="scientific">Rheinheimera nanhaiensis E407-8</name>
    <dbReference type="NCBI Taxonomy" id="562729"/>
    <lineage>
        <taxon>Bacteria</taxon>
        <taxon>Pseudomonadati</taxon>
        <taxon>Pseudomonadota</taxon>
        <taxon>Gammaproteobacteria</taxon>
        <taxon>Chromatiales</taxon>
        <taxon>Chromatiaceae</taxon>
        <taxon>Rheinheimera</taxon>
    </lineage>
</organism>
<reference evidence="1 2" key="1">
    <citation type="journal article" date="2012" name="J. Bacteriol.">
        <title>Genome Sequence of the Protease-Producing Bacterium Rheinheimera nanhaiensis E407-8T, Isolated from Deep-Sea Sediment of the South China Sea.</title>
        <authorList>
            <person name="Zhang X.-Y."/>
            <person name="Zhang Y.-J."/>
            <person name="Qin Q.-L."/>
            <person name="Xie B.-B."/>
            <person name="Chen X.-L."/>
            <person name="Zhou B.-C."/>
            <person name="Zhang Y.-Z."/>
        </authorList>
    </citation>
    <scope>NUCLEOTIDE SEQUENCE [LARGE SCALE GENOMIC DNA]</scope>
    <source>
        <strain evidence="1 2">E407-8</strain>
    </source>
</reference>
<dbReference type="Pfam" id="PF04077">
    <property type="entry name" value="DsrH"/>
    <property type="match status" value="1"/>
</dbReference>
<dbReference type="InterPro" id="IPR007215">
    <property type="entry name" value="Sulphur_relay_TusB/DsrH"/>
</dbReference>
<sequence>MKLISLINPLTDFNELAALCTPADALLLRQDAVYLCLRANVQWPVSQCYALDIDVQSRNITVPDSVQLINAAQWVELVVQAEVNLLWPS</sequence>
<evidence type="ECO:0008006" key="3">
    <source>
        <dbReference type="Google" id="ProtNLM"/>
    </source>
</evidence>
<dbReference type="SUPFAM" id="SSF75169">
    <property type="entry name" value="DsrEFH-like"/>
    <property type="match status" value="1"/>
</dbReference>
<dbReference type="GO" id="GO:0002143">
    <property type="term" value="P:tRNA wobble position uridine thiolation"/>
    <property type="evidence" value="ECO:0007669"/>
    <property type="project" value="InterPro"/>
</dbReference>
<proteinExistence type="predicted"/>
<dbReference type="InterPro" id="IPR027396">
    <property type="entry name" value="DsrEFH-like"/>
</dbReference>
<dbReference type="Gene3D" id="3.40.1260.10">
    <property type="entry name" value="DsrEFH-like"/>
    <property type="match status" value="1"/>
</dbReference>
<accession>I1E0E6</accession>
<dbReference type="Proteomes" id="UP000004374">
    <property type="component" value="Unassembled WGS sequence"/>
</dbReference>
<name>I1E0E6_9GAMM</name>